<feature type="binding site" evidence="13">
    <location>
        <position position="193"/>
    </location>
    <ligand>
        <name>sn-glycerol 3-phosphate</name>
        <dbReference type="ChEBI" id="CHEBI:57597"/>
    </ligand>
</feature>
<feature type="binding site" evidence="13">
    <location>
        <position position="50"/>
    </location>
    <ligand>
        <name>NADPH</name>
        <dbReference type="ChEBI" id="CHEBI:57783"/>
    </ligand>
</feature>
<proteinExistence type="inferred from homology"/>
<feature type="binding site" evidence="13">
    <location>
        <position position="13"/>
    </location>
    <ligand>
        <name>NADPH</name>
        <dbReference type="ChEBI" id="CHEBI:57783"/>
    </ligand>
</feature>
<feature type="binding site" evidence="13">
    <location>
        <position position="140"/>
    </location>
    <ligand>
        <name>sn-glycerol 3-phosphate</name>
        <dbReference type="ChEBI" id="CHEBI:57597"/>
    </ligand>
</feature>
<dbReference type="RefSeq" id="WP_113659647.1">
    <property type="nucleotide sequence ID" value="NZ_KZ845670.1"/>
</dbReference>
<sequence length="341" mass="37242">MRKQIVVLGAGSWGTALATVLTDNGHQVTLWGRREDLISEINEKHTNEKYLPGIKLPEQLTATTSLSEALANKEIVLFVVPSHSFRSIVKQASAWIEPGALIIHAVKGFEKRTAKRMSEVLIEELPEHFQTKIAVLSGPSHAEEVVRKLPTTVVVASENQEVAEDLQGAFINDYFRVYTNSDMVGVEVGGALKNIIALAAGLSDGLNCGDNAKAALVTRGLAEVARLGTAMGAKPITYVGLAGVGDLVVTCTSKHSRNWRAGYMISQGKTLSEVLETMGMVVEGVETTRTVYQLAMRYQVEMPISEQLHAVLFADKSPAKAVEDLMRRGRTSEWEEIIRSW</sequence>
<accession>A0A364K2K0</accession>
<reference evidence="20 21" key="2">
    <citation type="submission" date="2018-06" db="EMBL/GenBank/DDBJ databases">
        <authorList>
            <person name="Zhirakovskaya E."/>
        </authorList>
    </citation>
    <scope>NUCLEOTIDE SEQUENCE [LARGE SCALE GENOMIC DNA]</scope>
    <source>
        <strain evidence="20 21">FBKL4.011</strain>
    </source>
</reference>
<keyword evidence="4 13" id="KW-0560">Oxidoreductase</keyword>
<dbReference type="GO" id="GO:0005829">
    <property type="term" value="C:cytosol"/>
    <property type="evidence" value="ECO:0007669"/>
    <property type="project" value="TreeGrafter"/>
</dbReference>
<dbReference type="InterPro" id="IPR008927">
    <property type="entry name" value="6-PGluconate_DH-like_C_sf"/>
</dbReference>
<keyword evidence="7 13" id="KW-0594">Phospholipid biosynthesis</keyword>
<dbReference type="InterPro" id="IPR006168">
    <property type="entry name" value="G3P_DH_NAD-dep"/>
</dbReference>
<feature type="binding site" evidence="13">
    <location>
        <position position="257"/>
    </location>
    <ligand>
        <name>NADPH</name>
        <dbReference type="ChEBI" id="CHEBI:57783"/>
    </ligand>
</feature>
<feature type="binding site" evidence="13">
    <location>
        <position position="33"/>
    </location>
    <ligand>
        <name>NADPH</name>
        <dbReference type="ChEBI" id="CHEBI:57783"/>
    </ligand>
</feature>
<evidence type="ECO:0000256" key="10">
    <source>
        <dbReference type="ARBA" id="ARBA00066687"/>
    </source>
</evidence>
<feature type="binding site" evidence="13">
    <location>
        <position position="34"/>
    </location>
    <ligand>
        <name>NADPH</name>
        <dbReference type="ChEBI" id="CHEBI:57783"/>
    </ligand>
</feature>
<dbReference type="GO" id="GO:0141152">
    <property type="term" value="F:glycerol-3-phosphate dehydrogenase (NAD+) activity"/>
    <property type="evidence" value="ECO:0007669"/>
    <property type="project" value="RHEA"/>
</dbReference>
<dbReference type="Gene3D" id="3.40.50.720">
    <property type="entry name" value="NAD(P)-binding Rossmann-like Domain"/>
    <property type="match status" value="1"/>
</dbReference>
<dbReference type="AlphaFoldDB" id="A0A364K2K0"/>
<evidence type="ECO:0000313" key="21">
    <source>
        <dbReference type="Proteomes" id="UP000251213"/>
    </source>
</evidence>
<dbReference type="UniPathway" id="UPA00940"/>
<evidence type="ECO:0000256" key="15">
    <source>
        <dbReference type="PIRSR" id="PIRSR000114-2"/>
    </source>
</evidence>
<comment type="caution">
    <text evidence="20">The sequence shown here is derived from an EMBL/GenBank/DDBJ whole genome shotgun (WGS) entry which is preliminary data.</text>
</comment>
<feature type="binding site" evidence="13">
    <location>
        <position position="142"/>
    </location>
    <ligand>
        <name>NADPH</name>
        <dbReference type="ChEBI" id="CHEBI:57783"/>
    </ligand>
</feature>
<comment type="subcellular location">
    <subcellularLocation>
        <location evidence="13">Cytoplasm</location>
    </subcellularLocation>
</comment>
<evidence type="ECO:0000256" key="5">
    <source>
        <dbReference type="ARBA" id="ARBA00023027"/>
    </source>
</evidence>
<evidence type="ECO:0000313" key="20">
    <source>
        <dbReference type="EMBL" id="RAL22644.1"/>
    </source>
</evidence>
<dbReference type="GO" id="GO:0051287">
    <property type="term" value="F:NAD binding"/>
    <property type="evidence" value="ECO:0007669"/>
    <property type="project" value="InterPro"/>
</dbReference>
<feature type="binding site" evidence="16">
    <location>
        <begin position="9"/>
        <end position="14"/>
    </location>
    <ligand>
        <name>NAD(+)</name>
        <dbReference type="ChEBI" id="CHEBI:57540"/>
    </ligand>
</feature>
<dbReference type="FunFam" id="1.10.1040.10:FF:000001">
    <property type="entry name" value="Glycerol-3-phosphate dehydrogenase [NAD(P)+]"/>
    <property type="match status" value="1"/>
</dbReference>
<reference evidence="20 21" key="1">
    <citation type="submission" date="2018-06" db="EMBL/GenBank/DDBJ databases">
        <title>Thermoflavimicrobium daqus sp. nov., a thermophilic microbe isolated from Moutai-flavour Daqu.</title>
        <authorList>
            <person name="Wang X."/>
            <person name="Zhou H."/>
        </authorList>
    </citation>
    <scope>NUCLEOTIDE SEQUENCE [LARGE SCALE GENOMIC DNA]</scope>
    <source>
        <strain evidence="20 21">FBKL4.011</strain>
    </source>
</reference>
<evidence type="ECO:0000259" key="19">
    <source>
        <dbReference type="Pfam" id="PF07479"/>
    </source>
</evidence>
<dbReference type="GO" id="GO:0006650">
    <property type="term" value="P:glycerophospholipid metabolic process"/>
    <property type="evidence" value="ECO:0007669"/>
    <property type="project" value="UniProtKB-UniRule"/>
</dbReference>
<dbReference type="GO" id="GO:0046168">
    <property type="term" value="P:glycerol-3-phosphate catabolic process"/>
    <property type="evidence" value="ECO:0007669"/>
    <property type="project" value="InterPro"/>
</dbReference>
<name>A0A364K2K0_9BACL</name>
<dbReference type="NCBIfam" id="NF000942">
    <property type="entry name" value="PRK00094.1-4"/>
    <property type="match status" value="1"/>
</dbReference>
<dbReference type="SUPFAM" id="SSF48179">
    <property type="entry name" value="6-phosphogluconate dehydrogenase C-terminal domain-like"/>
    <property type="match status" value="1"/>
</dbReference>
<feature type="binding site" evidence="13">
    <location>
        <position position="12"/>
    </location>
    <ligand>
        <name>NADPH</name>
        <dbReference type="ChEBI" id="CHEBI:57783"/>
    </ligand>
</feature>
<evidence type="ECO:0000256" key="12">
    <source>
        <dbReference type="ARBA" id="ARBA00080511"/>
    </source>
</evidence>
<gene>
    <name evidence="13" type="primary">gpsA</name>
    <name evidence="20" type="ORF">DL897_13320</name>
</gene>
<comment type="function">
    <text evidence="13">Catalyzes the reduction of the glycolytic intermediate dihydroxyacetone phosphate (DHAP) to sn-glycerol 3-phosphate (G3P), the key precursor for phospholipid synthesis.</text>
</comment>
<keyword evidence="21" id="KW-1185">Reference proteome</keyword>
<evidence type="ECO:0000259" key="18">
    <source>
        <dbReference type="Pfam" id="PF01210"/>
    </source>
</evidence>
<dbReference type="InterPro" id="IPR011128">
    <property type="entry name" value="G3P_DH_NAD-dep_N"/>
</dbReference>
<dbReference type="Pfam" id="PF07479">
    <property type="entry name" value="NAD_Gly3P_dh_C"/>
    <property type="match status" value="1"/>
</dbReference>
<feature type="binding site" evidence="16">
    <location>
        <position position="257"/>
    </location>
    <ligand>
        <name>NAD(+)</name>
        <dbReference type="ChEBI" id="CHEBI:57540"/>
    </ligand>
</feature>
<feature type="binding site" evidence="13">
    <location>
        <position position="283"/>
    </location>
    <ligand>
        <name>NADPH</name>
        <dbReference type="ChEBI" id="CHEBI:57783"/>
    </ligand>
</feature>
<keyword evidence="13" id="KW-0547">Nucleotide-binding</keyword>
<feature type="binding site" evidence="13">
    <location>
        <position position="258"/>
    </location>
    <ligand>
        <name>sn-glycerol 3-phosphate</name>
        <dbReference type="ChEBI" id="CHEBI:57597"/>
    </ligand>
</feature>
<comment type="catalytic activity">
    <reaction evidence="13">
        <text>sn-glycerol 3-phosphate + NAD(+) = dihydroxyacetone phosphate + NADH + H(+)</text>
        <dbReference type="Rhea" id="RHEA:11092"/>
        <dbReference type="ChEBI" id="CHEBI:15378"/>
        <dbReference type="ChEBI" id="CHEBI:57540"/>
        <dbReference type="ChEBI" id="CHEBI:57597"/>
        <dbReference type="ChEBI" id="CHEBI:57642"/>
        <dbReference type="ChEBI" id="CHEBI:57945"/>
        <dbReference type="EC" id="1.1.1.94"/>
    </reaction>
</comment>
<dbReference type="EC" id="1.1.1.94" evidence="10 13"/>
<feature type="binding site" evidence="13">
    <location>
        <position position="107"/>
    </location>
    <ligand>
        <name>sn-glycerol 3-phosphate</name>
        <dbReference type="ChEBI" id="CHEBI:57597"/>
    </ligand>
</feature>
<feature type="binding site" evidence="16">
    <location>
        <position position="142"/>
    </location>
    <ligand>
        <name>NAD(+)</name>
        <dbReference type="ChEBI" id="CHEBI:57540"/>
    </ligand>
</feature>
<keyword evidence="8 13" id="KW-1208">Phospholipid metabolism</keyword>
<keyword evidence="5 13" id="KW-0520">NAD</keyword>
<feature type="active site" description="Proton acceptor" evidence="13 14">
    <location>
        <position position="193"/>
    </location>
</feature>
<dbReference type="InterPro" id="IPR006109">
    <property type="entry name" value="G3P_DH_NAD-dep_C"/>
</dbReference>
<feature type="binding site" evidence="13">
    <location>
        <position position="256"/>
    </location>
    <ligand>
        <name>sn-glycerol 3-phosphate</name>
        <dbReference type="ChEBI" id="CHEBI:57597"/>
    </ligand>
</feature>
<protein>
    <recommendedName>
        <fullName evidence="11 13">Glycerol-3-phosphate dehydrogenase [NAD(P)+]</fullName>
        <ecNumber evidence="10 13">1.1.1.94</ecNumber>
    </recommendedName>
    <alternativeName>
        <fullName evidence="13">NAD(P)(+)-dependent glycerol-3-phosphate dehydrogenase</fullName>
    </alternativeName>
    <alternativeName>
        <fullName evidence="12 13">NAD(P)H-dependent dihydroxyacetone-phosphate reductase</fullName>
    </alternativeName>
</protein>
<evidence type="ECO:0000256" key="17">
    <source>
        <dbReference type="RuleBase" id="RU000437"/>
    </source>
</evidence>
<feature type="domain" description="Glycerol-3-phosphate dehydrogenase NAD-dependent N-terminal" evidence="18">
    <location>
        <begin position="4"/>
        <end position="162"/>
    </location>
</feature>
<dbReference type="SUPFAM" id="SSF51735">
    <property type="entry name" value="NAD(P)-binding Rossmann-fold domains"/>
    <property type="match status" value="1"/>
</dbReference>
<evidence type="ECO:0000256" key="11">
    <source>
        <dbReference type="ARBA" id="ARBA00069372"/>
    </source>
</evidence>
<evidence type="ECO:0000256" key="1">
    <source>
        <dbReference type="ARBA" id="ARBA00011009"/>
    </source>
</evidence>
<feature type="binding site" evidence="13">
    <location>
        <position position="257"/>
    </location>
    <ligand>
        <name>sn-glycerol 3-phosphate</name>
        <dbReference type="ChEBI" id="CHEBI:57597"/>
    </ligand>
</feature>
<dbReference type="HAMAP" id="MF_00394">
    <property type="entry name" value="NAD_Glyc3P_dehydrog"/>
    <property type="match status" value="1"/>
</dbReference>
<dbReference type="EMBL" id="QJKK01000008">
    <property type="protein sequence ID" value="RAL22644.1"/>
    <property type="molecule type" value="Genomic_DNA"/>
</dbReference>
<dbReference type="NCBIfam" id="NF000941">
    <property type="entry name" value="PRK00094.1-3"/>
    <property type="match status" value="1"/>
</dbReference>
<dbReference type="GO" id="GO:0005975">
    <property type="term" value="P:carbohydrate metabolic process"/>
    <property type="evidence" value="ECO:0007669"/>
    <property type="project" value="InterPro"/>
</dbReference>
<dbReference type="GO" id="GO:0046167">
    <property type="term" value="P:glycerol-3-phosphate biosynthetic process"/>
    <property type="evidence" value="ECO:0007669"/>
    <property type="project" value="UniProtKB-UniRule"/>
</dbReference>
<dbReference type="GO" id="GO:0141153">
    <property type="term" value="F:glycerol-3-phosphate dehydrogenase (NADP+) activity"/>
    <property type="evidence" value="ECO:0007669"/>
    <property type="project" value="RHEA"/>
</dbReference>
<evidence type="ECO:0000256" key="2">
    <source>
        <dbReference type="ARBA" id="ARBA00022516"/>
    </source>
</evidence>
<evidence type="ECO:0000256" key="16">
    <source>
        <dbReference type="PIRSR" id="PIRSR000114-3"/>
    </source>
</evidence>
<dbReference type="PRINTS" id="PR00077">
    <property type="entry name" value="GPDHDRGNASE"/>
</dbReference>
<evidence type="ECO:0000256" key="9">
    <source>
        <dbReference type="ARBA" id="ARBA00052716"/>
    </source>
</evidence>
<comment type="pathway">
    <text evidence="13">Membrane lipid metabolism; glycerophospholipid metabolism.</text>
</comment>
<keyword evidence="6 13" id="KW-0443">Lipid metabolism</keyword>
<keyword evidence="3 13" id="KW-0521">NADP</keyword>
<organism evidence="20 21">
    <name type="scientific">Thermoflavimicrobium daqui</name>
    <dbReference type="NCBI Taxonomy" id="2137476"/>
    <lineage>
        <taxon>Bacteria</taxon>
        <taxon>Bacillati</taxon>
        <taxon>Bacillota</taxon>
        <taxon>Bacilli</taxon>
        <taxon>Bacillales</taxon>
        <taxon>Thermoactinomycetaceae</taxon>
        <taxon>Thermoflavimicrobium</taxon>
    </lineage>
</organism>
<dbReference type="FunFam" id="3.40.50.720:FF:000019">
    <property type="entry name" value="Glycerol-3-phosphate dehydrogenase [NAD(P)+]"/>
    <property type="match status" value="1"/>
</dbReference>
<dbReference type="Pfam" id="PF01210">
    <property type="entry name" value="NAD_Gly3P_dh_N"/>
    <property type="match status" value="1"/>
</dbReference>
<dbReference type="InterPro" id="IPR013328">
    <property type="entry name" value="6PGD_dom2"/>
</dbReference>
<feature type="binding site" evidence="13">
    <location>
        <position position="107"/>
    </location>
    <ligand>
        <name>NADPH</name>
        <dbReference type="ChEBI" id="CHEBI:57783"/>
    </ligand>
</feature>
<dbReference type="OrthoDB" id="9812273at2"/>
<dbReference type="Gene3D" id="1.10.1040.10">
    <property type="entry name" value="N-(1-d-carboxylethyl)-l-norvaline Dehydrogenase, domain 2"/>
    <property type="match status" value="1"/>
</dbReference>
<feature type="binding site" evidence="15">
    <location>
        <begin position="257"/>
        <end position="258"/>
    </location>
    <ligand>
        <name>substrate</name>
    </ligand>
</feature>
<comment type="similarity">
    <text evidence="1 13 17">Belongs to the NAD-dependent glycerol-3-phosphate dehydrogenase family.</text>
</comment>
<comment type="catalytic activity">
    <reaction evidence="9">
        <text>sn-glycerol 3-phosphate + NADP(+) = dihydroxyacetone phosphate + NADPH + H(+)</text>
        <dbReference type="Rhea" id="RHEA:11096"/>
        <dbReference type="ChEBI" id="CHEBI:15378"/>
        <dbReference type="ChEBI" id="CHEBI:57597"/>
        <dbReference type="ChEBI" id="CHEBI:57642"/>
        <dbReference type="ChEBI" id="CHEBI:57783"/>
        <dbReference type="ChEBI" id="CHEBI:58349"/>
        <dbReference type="EC" id="1.1.1.94"/>
    </reaction>
    <physiologicalReaction direction="right-to-left" evidence="9">
        <dbReference type="Rhea" id="RHEA:11098"/>
    </physiologicalReaction>
</comment>
<evidence type="ECO:0000256" key="14">
    <source>
        <dbReference type="PIRSR" id="PIRSR000114-1"/>
    </source>
</evidence>
<dbReference type="PANTHER" id="PTHR11728">
    <property type="entry name" value="GLYCEROL-3-PHOSPHATE DEHYDROGENASE"/>
    <property type="match status" value="1"/>
</dbReference>
<evidence type="ECO:0000256" key="3">
    <source>
        <dbReference type="ARBA" id="ARBA00022857"/>
    </source>
</evidence>
<evidence type="ECO:0000256" key="7">
    <source>
        <dbReference type="ARBA" id="ARBA00023209"/>
    </source>
</evidence>
<evidence type="ECO:0000256" key="8">
    <source>
        <dbReference type="ARBA" id="ARBA00023264"/>
    </source>
</evidence>
<dbReference type="PIRSF" id="PIRSF000114">
    <property type="entry name" value="Glycerol-3-P_dh"/>
    <property type="match status" value="1"/>
</dbReference>
<feature type="binding site" evidence="13">
    <location>
        <position position="138"/>
    </location>
    <ligand>
        <name>sn-glycerol 3-phosphate</name>
        <dbReference type="ChEBI" id="CHEBI:57597"/>
    </ligand>
</feature>
<dbReference type="NCBIfam" id="NF000940">
    <property type="entry name" value="PRK00094.1-2"/>
    <property type="match status" value="1"/>
</dbReference>
<evidence type="ECO:0000256" key="4">
    <source>
        <dbReference type="ARBA" id="ARBA00023002"/>
    </source>
</evidence>
<keyword evidence="2 13" id="KW-0444">Lipid biosynthesis</keyword>
<feature type="binding site" evidence="13">
    <location>
        <position position="246"/>
    </location>
    <ligand>
        <name>sn-glycerol 3-phosphate</name>
        <dbReference type="ChEBI" id="CHEBI:57597"/>
    </ligand>
</feature>
<dbReference type="Proteomes" id="UP000251213">
    <property type="component" value="Unassembled WGS sequence"/>
</dbReference>
<keyword evidence="13" id="KW-0963">Cytoplasm</keyword>
<dbReference type="InterPro" id="IPR036291">
    <property type="entry name" value="NAD(P)-bd_dom_sf"/>
</dbReference>
<dbReference type="GO" id="GO:0008654">
    <property type="term" value="P:phospholipid biosynthetic process"/>
    <property type="evidence" value="ECO:0007669"/>
    <property type="project" value="UniProtKB-KW"/>
</dbReference>
<evidence type="ECO:0000256" key="6">
    <source>
        <dbReference type="ARBA" id="ARBA00023098"/>
    </source>
</evidence>
<feature type="binding site" evidence="13">
    <location>
        <position position="281"/>
    </location>
    <ligand>
        <name>NADPH</name>
        <dbReference type="ChEBI" id="CHEBI:57783"/>
    </ligand>
</feature>
<feature type="binding site" evidence="15">
    <location>
        <position position="107"/>
    </location>
    <ligand>
        <name>substrate</name>
    </ligand>
</feature>
<evidence type="ECO:0000256" key="13">
    <source>
        <dbReference type="HAMAP-Rule" id="MF_00394"/>
    </source>
</evidence>
<dbReference type="PANTHER" id="PTHR11728:SF1">
    <property type="entry name" value="GLYCEROL-3-PHOSPHATE DEHYDROGENASE [NAD(+)] 2, CHLOROPLASTIC"/>
    <property type="match status" value="1"/>
</dbReference>
<feature type="domain" description="Glycerol-3-phosphate dehydrogenase NAD-dependent C-terminal" evidence="19">
    <location>
        <begin position="182"/>
        <end position="323"/>
    </location>
</feature>